<gene>
    <name evidence="1" type="ORF">K488DRAFT_71819</name>
</gene>
<dbReference type="Proteomes" id="UP000814128">
    <property type="component" value="Unassembled WGS sequence"/>
</dbReference>
<organism evidence="1 2">
    <name type="scientific">Vararia minispora EC-137</name>
    <dbReference type="NCBI Taxonomy" id="1314806"/>
    <lineage>
        <taxon>Eukaryota</taxon>
        <taxon>Fungi</taxon>
        <taxon>Dikarya</taxon>
        <taxon>Basidiomycota</taxon>
        <taxon>Agaricomycotina</taxon>
        <taxon>Agaricomycetes</taxon>
        <taxon>Russulales</taxon>
        <taxon>Lachnocladiaceae</taxon>
        <taxon>Vararia</taxon>
    </lineage>
</organism>
<reference evidence="1" key="2">
    <citation type="journal article" date="2022" name="New Phytol.">
        <title>Evolutionary transition to the ectomycorrhizal habit in the genomes of a hyperdiverse lineage of mushroom-forming fungi.</title>
        <authorList>
            <person name="Looney B."/>
            <person name="Miyauchi S."/>
            <person name="Morin E."/>
            <person name="Drula E."/>
            <person name="Courty P.E."/>
            <person name="Kohler A."/>
            <person name="Kuo A."/>
            <person name="LaButti K."/>
            <person name="Pangilinan J."/>
            <person name="Lipzen A."/>
            <person name="Riley R."/>
            <person name="Andreopoulos W."/>
            <person name="He G."/>
            <person name="Johnson J."/>
            <person name="Nolan M."/>
            <person name="Tritt A."/>
            <person name="Barry K.W."/>
            <person name="Grigoriev I.V."/>
            <person name="Nagy L.G."/>
            <person name="Hibbett D."/>
            <person name="Henrissat B."/>
            <person name="Matheny P.B."/>
            <person name="Labbe J."/>
            <person name="Martin F.M."/>
        </authorList>
    </citation>
    <scope>NUCLEOTIDE SEQUENCE</scope>
    <source>
        <strain evidence="1">EC-137</strain>
    </source>
</reference>
<evidence type="ECO:0000313" key="1">
    <source>
        <dbReference type="EMBL" id="KAI0030919.1"/>
    </source>
</evidence>
<comment type="caution">
    <text evidence="1">The sequence shown here is derived from an EMBL/GenBank/DDBJ whole genome shotgun (WGS) entry which is preliminary data.</text>
</comment>
<accession>A0ACB8QGI0</accession>
<keyword evidence="2" id="KW-1185">Reference proteome</keyword>
<proteinExistence type="predicted"/>
<name>A0ACB8QGI0_9AGAM</name>
<reference evidence="1" key="1">
    <citation type="submission" date="2021-02" db="EMBL/GenBank/DDBJ databases">
        <authorList>
            <consortium name="DOE Joint Genome Institute"/>
            <person name="Ahrendt S."/>
            <person name="Looney B.P."/>
            <person name="Miyauchi S."/>
            <person name="Morin E."/>
            <person name="Drula E."/>
            <person name="Courty P.E."/>
            <person name="Chicoki N."/>
            <person name="Fauchery L."/>
            <person name="Kohler A."/>
            <person name="Kuo A."/>
            <person name="Labutti K."/>
            <person name="Pangilinan J."/>
            <person name="Lipzen A."/>
            <person name="Riley R."/>
            <person name="Andreopoulos W."/>
            <person name="He G."/>
            <person name="Johnson J."/>
            <person name="Barry K.W."/>
            <person name="Grigoriev I.V."/>
            <person name="Nagy L."/>
            <person name="Hibbett D."/>
            <person name="Henrissat B."/>
            <person name="Matheny P.B."/>
            <person name="Labbe J."/>
            <person name="Martin F."/>
        </authorList>
    </citation>
    <scope>NUCLEOTIDE SEQUENCE</scope>
    <source>
        <strain evidence="1">EC-137</strain>
    </source>
</reference>
<sequence length="142" mass="16377">MPQRKVRDSYHSLLPPVPPELAETPSIYVYVLDEKNRDACLASDPDHKLFTLCREHTKPYAAAEGIAASLDLTYKVYFRLARLSPGADRTPCVVVGFYVPHPKTKKLRRILVLPQESDMERYELFKEKVGITSPPKWYPYIR</sequence>
<dbReference type="EMBL" id="MU273600">
    <property type="protein sequence ID" value="KAI0030919.1"/>
    <property type="molecule type" value="Genomic_DNA"/>
</dbReference>
<protein>
    <submittedName>
        <fullName evidence="1">Uncharacterized protein</fullName>
    </submittedName>
</protein>
<evidence type="ECO:0000313" key="2">
    <source>
        <dbReference type="Proteomes" id="UP000814128"/>
    </source>
</evidence>